<dbReference type="InterPro" id="IPR004482">
    <property type="entry name" value="Mg_chelat-rel"/>
</dbReference>
<feature type="domain" description="MCM C-terminal AAA(+) ATPase" evidence="3">
    <location>
        <begin position="296"/>
        <end position="391"/>
    </location>
</feature>
<dbReference type="InterPro" id="IPR000523">
    <property type="entry name" value="Mg_chelatse_chII-like_cat_dom"/>
</dbReference>
<protein>
    <submittedName>
        <fullName evidence="4">Competence protein ComM</fullName>
    </submittedName>
</protein>
<dbReference type="SUPFAM" id="SSF54211">
    <property type="entry name" value="Ribosomal protein S5 domain 2-like"/>
    <property type="match status" value="1"/>
</dbReference>
<keyword evidence="2" id="KW-0067">ATP-binding</keyword>
<evidence type="ECO:0000256" key="2">
    <source>
        <dbReference type="ARBA" id="ARBA00022840"/>
    </source>
</evidence>
<keyword evidence="5" id="KW-1185">Reference proteome</keyword>
<dbReference type="Gene3D" id="3.30.230.10">
    <property type="match status" value="1"/>
</dbReference>
<gene>
    <name evidence="4" type="primary">comM</name>
    <name evidence="4" type="ORF">IMCC3135_31080</name>
</gene>
<dbReference type="Pfam" id="PF13335">
    <property type="entry name" value="Mg_chelatase_C"/>
    <property type="match status" value="1"/>
</dbReference>
<dbReference type="Gene3D" id="3.40.50.300">
    <property type="entry name" value="P-loop containing nucleotide triphosphate hydrolases"/>
    <property type="match status" value="1"/>
</dbReference>
<dbReference type="InterPro" id="IPR045006">
    <property type="entry name" value="CHLI-like"/>
</dbReference>
<dbReference type="KEGG" id="gai:IMCC3135_31080"/>
<dbReference type="InterPro" id="IPR027417">
    <property type="entry name" value="P-loop_NTPase"/>
</dbReference>
<dbReference type="PROSITE" id="PS50051">
    <property type="entry name" value="MCM_2"/>
    <property type="match status" value="1"/>
</dbReference>
<dbReference type="Proteomes" id="UP000250079">
    <property type="component" value="Chromosome"/>
</dbReference>
<dbReference type="SUPFAM" id="SSF52540">
    <property type="entry name" value="P-loop containing nucleoside triphosphate hydrolases"/>
    <property type="match status" value="1"/>
</dbReference>
<organism evidence="4 5">
    <name type="scientific">Granulosicoccus antarcticus IMCC3135</name>
    <dbReference type="NCBI Taxonomy" id="1192854"/>
    <lineage>
        <taxon>Bacteria</taxon>
        <taxon>Pseudomonadati</taxon>
        <taxon>Pseudomonadota</taxon>
        <taxon>Gammaproteobacteria</taxon>
        <taxon>Chromatiales</taxon>
        <taxon>Granulosicoccaceae</taxon>
        <taxon>Granulosicoccus</taxon>
    </lineage>
</organism>
<evidence type="ECO:0000256" key="1">
    <source>
        <dbReference type="ARBA" id="ARBA00022741"/>
    </source>
</evidence>
<dbReference type="InterPro" id="IPR001208">
    <property type="entry name" value="MCM_dom"/>
</dbReference>
<dbReference type="GO" id="GO:0005524">
    <property type="term" value="F:ATP binding"/>
    <property type="evidence" value="ECO:0007669"/>
    <property type="project" value="UniProtKB-KW"/>
</dbReference>
<dbReference type="OrthoDB" id="9813147at2"/>
<dbReference type="PANTHER" id="PTHR32039:SF7">
    <property type="entry name" value="COMPETENCE PROTEIN COMM"/>
    <property type="match status" value="1"/>
</dbReference>
<dbReference type="RefSeq" id="WP_088921065.1">
    <property type="nucleotide sequence ID" value="NZ_CP018632.1"/>
</dbReference>
<keyword evidence="1" id="KW-0547">Nucleotide-binding</keyword>
<dbReference type="NCBIfam" id="TIGR00368">
    <property type="entry name" value="YifB family Mg chelatase-like AAA ATPase"/>
    <property type="match status" value="1"/>
</dbReference>
<dbReference type="PANTHER" id="PTHR32039">
    <property type="entry name" value="MAGNESIUM-CHELATASE SUBUNIT CHLI"/>
    <property type="match status" value="1"/>
</dbReference>
<evidence type="ECO:0000259" key="3">
    <source>
        <dbReference type="PROSITE" id="PS50051"/>
    </source>
</evidence>
<dbReference type="EMBL" id="CP018632">
    <property type="protein sequence ID" value="ASJ76265.1"/>
    <property type="molecule type" value="Genomic_DNA"/>
</dbReference>
<dbReference type="Pfam" id="PF01078">
    <property type="entry name" value="Mg_chelatase"/>
    <property type="match status" value="1"/>
</dbReference>
<sequence>MSYATVHSCTLCGVQALPVIVEIHIGGGLPGMSIVGLPQSAVRESKDRVKAAIQHMGLTFPQVKIIVNLAPADLPKRGGRFDLPIALGILQATGQLPEQALDGLMVLGELGLTGELRSVSGILPTSHAFAESRFSLFIPTANAAEAIRSRRTRVYAVDSLQEAFRQLKHRHKEPLVLYGVSGENATMGLQGRPTVPDLSDVVGQHKARRALEIAAAGAHNLLMAGPPGTGKSMLASRLPGIQPPMSEMEAMEAASVASISYTGFDAQHWGIRPFRAPHHTASGVALVGGGANPMPGEISLAHHGVLFLDELPEYSRSVLDVLREPMETGRITVSRAARQAEFPSRFQLVAAMNPCPCGYYNDAVVRCNCTPDVIMRYQSRISGPFLDRIDLHVDMQRELHLAVGAPVVGDNESSELIRQRVVQARDRQLDRQHMTNAMLAPRVLHEHAQLDKSASDLLRQATTRLNLTLRAQHRLLRVARTIADLEADAKVECRHLAESLSYRRAPLLNSF</sequence>
<dbReference type="GO" id="GO:0003677">
    <property type="term" value="F:DNA binding"/>
    <property type="evidence" value="ECO:0007669"/>
    <property type="project" value="InterPro"/>
</dbReference>
<dbReference type="Pfam" id="PF13541">
    <property type="entry name" value="ChlI"/>
    <property type="match status" value="1"/>
</dbReference>
<dbReference type="PRINTS" id="PR01657">
    <property type="entry name" value="MCMFAMILY"/>
</dbReference>
<dbReference type="InterPro" id="IPR014721">
    <property type="entry name" value="Ribsml_uS5_D2-typ_fold_subgr"/>
</dbReference>
<reference evidence="4 5" key="1">
    <citation type="submission" date="2016-12" db="EMBL/GenBank/DDBJ databases">
        <authorList>
            <person name="Song W.-J."/>
            <person name="Kurnit D.M."/>
        </authorList>
    </citation>
    <scope>NUCLEOTIDE SEQUENCE [LARGE SCALE GENOMIC DNA]</scope>
    <source>
        <strain evidence="4 5">IMCC3135</strain>
    </source>
</reference>
<evidence type="ECO:0000313" key="4">
    <source>
        <dbReference type="EMBL" id="ASJ76265.1"/>
    </source>
</evidence>
<accession>A0A2Z2P0F9</accession>
<dbReference type="InterPro" id="IPR025158">
    <property type="entry name" value="Mg_chelat-rel_C"/>
</dbReference>
<proteinExistence type="predicted"/>
<dbReference type="AlphaFoldDB" id="A0A2Z2P0F9"/>
<dbReference type="InterPro" id="IPR020568">
    <property type="entry name" value="Ribosomal_Su5_D2-typ_SF"/>
</dbReference>
<evidence type="ECO:0000313" key="5">
    <source>
        <dbReference type="Proteomes" id="UP000250079"/>
    </source>
</evidence>
<name>A0A2Z2P0F9_9GAMM</name>